<feature type="transmembrane region" description="Helical" evidence="2">
    <location>
        <begin position="12"/>
        <end position="33"/>
    </location>
</feature>
<keyword evidence="2" id="KW-0812">Transmembrane</keyword>
<protein>
    <submittedName>
        <fullName evidence="3">Uncharacterized protein</fullName>
    </submittedName>
</protein>
<keyword evidence="2" id="KW-0472">Membrane</keyword>
<dbReference type="AlphaFoldDB" id="A0A1H5G826"/>
<dbReference type="OrthoDB" id="4507762at2"/>
<gene>
    <name evidence="3" type="ORF">SAMN04490220_6699</name>
</gene>
<organism evidence="3 4">
    <name type="scientific">Rhodococcus jostii</name>
    <dbReference type="NCBI Taxonomy" id="132919"/>
    <lineage>
        <taxon>Bacteria</taxon>
        <taxon>Bacillati</taxon>
        <taxon>Actinomycetota</taxon>
        <taxon>Actinomycetes</taxon>
        <taxon>Mycobacteriales</taxon>
        <taxon>Nocardiaceae</taxon>
        <taxon>Rhodococcus</taxon>
    </lineage>
</organism>
<proteinExistence type="predicted"/>
<name>A0A1H5G826_RHOJO</name>
<dbReference type="EMBL" id="FNTL01000004">
    <property type="protein sequence ID" value="SEE11857.1"/>
    <property type="molecule type" value="Genomic_DNA"/>
</dbReference>
<sequence length="407" mass="42917">MTERAQPKWRKSIWMDVTVVVSVVAAGTVVAGLSNEPPVEIPGCDVVVPPTEPRRFSVGYSPSQDYDNAKYPWFSGAKATAMTDAILESLPGDVDVVFASPVESFEFQPIDDIAQSQLPDFVDAELFNGSTSARGSLIRDGHVGTLTVDVRSWDRPIPPCIAGAQDRRDELPNGTVLDSQDTVADIGGVRSVRRTVVAYLPDGTRVVARSDDSARIPLTLEELSAVTTTPDLAVTAEVPPGTLPPMPPCSADSNGTGPVLTRESVAELNRALDERWAAAPRTGSSLDRPLGSLRPGDFGKDNVCEALTATSGGSSGRLEISIRSGRDARSPHEQLLSELDRDRKAETLPDGSVIVRASYPSNGSEFVSITRPSGAQVVVSASAPGASASPLSLAELEFIATTPGLAS</sequence>
<evidence type="ECO:0000256" key="2">
    <source>
        <dbReference type="SAM" id="Phobius"/>
    </source>
</evidence>
<keyword evidence="2" id="KW-1133">Transmembrane helix</keyword>
<evidence type="ECO:0000313" key="4">
    <source>
        <dbReference type="Proteomes" id="UP000183407"/>
    </source>
</evidence>
<evidence type="ECO:0000313" key="3">
    <source>
        <dbReference type="EMBL" id="SEE11857.1"/>
    </source>
</evidence>
<feature type="region of interest" description="Disordered" evidence="1">
    <location>
        <begin position="310"/>
        <end position="331"/>
    </location>
</feature>
<dbReference type="Proteomes" id="UP000183407">
    <property type="component" value="Unassembled WGS sequence"/>
</dbReference>
<accession>A0A1H5G826</accession>
<evidence type="ECO:0000256" key="1">
    <source>
        <dbReference type="SAM" id="MobiDB-lite"/>
    </source>
</evidence>
<reference evidence="4" key="1">
    <citation type="submission" date="2016-10" db="EMBL/GenBank/DDBJ databases">
        <authorList>
            <person name="Varghese N."/>
        </authorList>
    </citation>
    <scope>NUCLEOTIDE SEQUENCE [LARGE SCALE GENOMIC DNA]</scope>
    <source>
        <strain evidence="4">DSM 44719</strain>
    </source>
</reference>